<dbReference type="SUPFAM" id="SSF52540">
    <property type="entry name" value="P-loop containing nucleoside triphosphate hydrolases"/>
    <property type="match status" value="1"/>
</dbReference>
<evidence type="ECO:0000256" key="3">
    <source>
        <dbReference type="ARBA" id="ARBA00022840"/>
    </source>
</evidence>
<evidence type="ECO:0000259" key="4">
    <source>
        <dbReference type="SMART" id="SM00382"/>
    </source>
</evidence>
<dbReference type="InterPro" id="IPR027417">
    <property type="entry name" value="P-loop_NTPase"/>
</dbReference>
<dbReference type="RefSeq" id="XP_013237524.1">
    <property type="nucleotide sequence ID" value="XM_013382070.1"/>
</dbReference>
<name>A0A098VQI6_9MICR</name>
<dbReference type="Gene3D" id="3.40.50.300">
    <property type="entry name" value="P-loop containing nucleotide triphosphate hydrolases"/>
    <property type="match status" value="1"/>
</dbReference>
<dbReference type="FunFam" id="3.40.50.300:FF:000018">
    <property type="entry name" value="Cell division control 48"/>
    <property type="match status" value="1"/>
</dbReference>
<keyword evidence="6" id="KW-1185">Reference proteome</keyword>
<dbReference type="OrthoDB" id="27435at2759"/>
<evidence type="ECO:0000256" key="1">
    <source>
        <dbReference type="ARBA" id="ARBA00022737"/>
    </source>
</evidence>
<dbReference type="GO" id="GO:0016887">
    <property type="term" value="F:ATP hydrolysis activity"/>
    <property type="evidence" value="ECO:0007669"/>
    <property type="project" value="InterPro"/>
</dbReference>
<dbReference type="InterPro" id="IPR003959">
    <property type="entry name" value="ATPase_AAA_core"/>
</dbReference>
<keyword evidence="3" id="KW-0067">ATP-binding</keyword>
<organism evidence="5 6">
    <name type="scientific">Mitosporidium daphniae</name>
    <dbReference type="NCBI Taxonomy" id="1485682"/>
    <lineage>
        <taxon>Eukaryota</taxon>
        <taxon>Fungi</taxon>
        <taxon>Fungi incertae sedis</taxon>
        <taxon>Microsporidia</taxon>
        <taxon>Mitosporidium</taxon>
    </lineage>
</organism>
<keyword evidence="1" id="KW-0677">Repeat</keyword>
<dbReference type="InterPro" id="IPR041569">
    <property type="entry name" value="AAA_lid_3"/>
</dbReference>
<proteinExistence type="predicted"/>
<dbReference type="InterPro" id="IPR050168">
    <property type="entry name" value="AAA_ATPase_domain"/>
</dbReference>
<evidence type="ECO:0000313" key="6">
    <source>
        <dbReference type="Proteomes" id="UP000029725"/>
    </source>
</evidence>
<feature type="domain" description="AAA+ ATPase" evidence="4">
    <location>
        <begin position="40"/>
        <end position="180"/>
    </location>
</feature>
<dbReference type="GO" id="GO:0005524">
    <property type="term" value="F:ATP binding"/>
    <property type="evidence" value="ECO:0007669"/>
    <property type="project" value="UniProtKB-KW"/>
</dbReference>
<keyword evidence="2" id="KW-0547">Nucleotide-binding</keyword>
<dbReference type="Gene3D" id="1.10.8.60">
    <property type="match status" value="1"/>
</dbReference>
<dbReference type="Pfam" id="PF17862">
    <property type="entry name" value="AAA_lid_3"/>
    <property type="match status" value="1"/>
</dbReference>
<dbReference type="GeneID" id="25260034"/>
<dbReference type="Proteomes" id="UP000029725">
    <property type="component" value="Unassembled WGS sequence"/>
</dbReference>
<dbReference type="PANTHER" id="PTHR23077:SF27">
    <property type="entry name" value="ATPASE FAMILY GENE 2 PROTEIN HOMOLOG A"/>
    <property type="match status" value="1"/>
</dbReference>
<sequence length="257" mass="28659">MPKVSWDDIGGKEHVKQLLKEAVEWPMKFPERFTRFNLRPPKGILLYGPPGNSKTLLAKALATECKFNFIAIKGPQLLNKWVGESEKALKRVFKIAREHAPTILFFDEIDAIGGRRGVDGSSSSSGTGDRLLTQLLIELDGFDPLLNVVFVAATNRPDILDPALVRPGRIDRHIFVDLPDFEERVLILQIQAKRMPFEDEKICTELADATDGYSAAELVALCQRAGIVGLESDIFCKKVQFLVFICSDNPRAFCLCA</sequence>
<dbReference type="HOGENOM" id="CLU_000688_21_3_1"/>
<dbReference type="AlphaFoldDB" id="A0A098VQI6"/>
<dbReference type="GO" id="GO:0005737">
    <property type="term" value="C:cytoplasm"/>
    <property type="evidence" value="ECO:0007669"/>
    <property type="project" value="TreeGrafter"/>
</dbReference>
<dbReference type="VEuPathDB" id="MicrosporidiaDB:DI09_45p60"/>
<dbReference type="PANTHER" id="PTHR23077">
    <property type="entry name" value="AAA-FAMILY ATPASE"/>
    <property type="match status" value="1"/>
</dbReference>
<dbReference type="Pfam" id="PF00004">
    <property type="entry name" value="AAA"/>
    <property type="match status" value="1"/>
</dbReference>
<dbReference type="InterPro" id="IPR003593">
    <property type="entry name" value="AAA+_ATPase"/>
</dbReference>
<comment type="caution">
    <text evidence="5">The sequence shown here is derived from an EMBL/GenBank/DDBJ whole genome shotgun (WGS) entry which is preliminary data.</text>
</comment>
<dbReference type="EMBL" id="JMKJ01000399">
    <property type="protein sequence ID" value="KGG51079.1"/>
    <property type="molecule type" value="Genomic_DNA"/>
</dbReference>
<gene>
    <name evidence="5" type="ORF">DI09_45p60</name>
</gene>
<evidence type="ECO:0000256" key="2">
    <source>
        <dbReference type="ARBA" id="ARBA00022741"/>
    </source>
</evidence>
<protein>
    <recommendedName>
        <fullName evidence="4">AAA+ ATPase domain-containing protein</fullName>
    </recommendedName>
</protein>
<accession>A0A098VQI6</accession>
<evidence type="ECO:0000313" key="5">
    <source>
        <dbReference type="EMBL" id="KGG51079.1"/>
    </source>
</evidence>
<dbReference type="SMART" id="SM00382">
    <property type="entry name" value="AAA"/>
    <property type="match status" value="1"/>
</dbReference>
<reference evidence="5 6" key="1">
    <citation type="submission" date="2014-04" db="EMBL/GenBank/DDBJ databases">
        <title>A new species of microsporidia sheds light on the evolution of extreme parasitism.</title>
        <authorList>
            <person name="Haag K.L."/>
            <person name="James T.Y."/>
            <person name="Larsson R."/>
            <person name="Schaer T.M."/>
            <person name="Refardt D."/>
            <person name="Pombert J.-F."/>
            <person name="Ebert D."/>
        </authorList>
    </citation>
    <scope>NUCLEOTIDE SEQUENCE [LARGE SCALE GENOMIC DNA]</scope>
    <source>
        <strain evidence="5 6">UGP3</strain>
        <tissue evidence="5">Spores</tissue>
    </source>
</reference>